<reference evidence="1" key="1">
    <citation type="submission" date="2022-12" db="EMBL/GenBank/DDBJ databases">
        <title>Genome Sequence of Lasiodiplodia mahajangana.</title>
        <authorList>
            <person name="Buettner E."/>
        </authorList>
    </citation>
    <scope>NUCLEOTIDE SEQUENCE</scope>
    <source>
        <strain evidence="1">VT137</strain>
    </source>
</reference>
<sequence length="405" mass="45383">MHFRPSSSFSTRQHEIRAIDIDNGSNTLVAGTRESISLYPIRNHDPTYSNNTIEPPYIDPTTSISLKGAPQSCPFDFIRSTKILNQETIAVALSSSFDPIRILTVIPTGLEISTPVKAPGKHLSLDASPRTVRALLPIDVRSIASGGGNVLLSSWDDGTIRLQDLRSPSPVDRVYQDNFEISAPTSALISYGLERFVAGSAYAPVLKVFDFRWAKGYYHTDSLPCTSDSPYPTPRPPTIVYKPAYPDNRPFCDHTLGHLCRWHTLSRHDFYRPNYNIYLPFRTYASSPIYSLAKPSDVSPTIYAGLSSLLAEFTLRSGMHSISKPNASPLYSRYSGKVSILETGDGSMISDVTKSQRVPHLRRQSFRNSEHGSIIARRHHRLDEPLQWRYDWQGFEPSAPRTPDR</sequence>
<proteinExistence type="predicted"/>
<keyword evidence="2" id="KW-1185">Reference proteome</keyword>
<gene>
    <name evidence="1" type="ORF">O1611_g8666</name>
</gene>
<protein>
    <submittedName>
        <fullName evidence="1">Uncharacterized protein</fullName>
    </submittedName>
</protein>
<dbReference type="Proteomes" id="UP001153332">
    <property type="component" value="Unassembled WGS sequence"/>
</dbReference>
<organism evidence="1 2">
    <name type="scientific">Lasiodiplodia mahajangana</name>
    <dbReference type="NCBI Taxonomy" id="1108764"/>
    <lineage>
        <taxon>Eukaryota</taxon>
        <taxon>Fungi</taxon>
        <taxon>Dikarya</taxon>
        <taxon>Ascomycota</taxon>
        <taxon>Pezizomycotina</taxon>
        <taxon>Dothideomycetes</taxon>
        <taxon>Dothideomycetes incertae sedis</taxon>
        <taxon>Botryosphaeriales</taxon>
        <taxon>Botryosphaeriaceae</taxon>
        <taxon>Lasiodiplodia</taxon>
    </lineage>
</organism>
<comment type="caution">
    <text evidence="1">The sequence shown here is derived from an EMBL/GenBank/DDBJ whole genome shotgun (WGS) entry which is preliminary data.</text>
</comment>
<evidence type="ECO:0000313" key="2">
    <source>
        <dbReference type="Proteomes" id="UP001153332"/>
    </source>
</evidence>
<dbReference type="EMBL" id="JAPUUL010002644">
    <property type="protein sequence ID" value="KAJ8124974.1"/>
    <property type="molecule type" value="Genomic_DNA"/>
</dbReference>
<name>A0ACC2JC99_9PEZI</name>
<accession>A0ACC2JC99</accession>
<evidence type="ECO:0000313" key="1">
    <source>
        <dbReference type="EMBL" id="KAJ8124974.1"/>
    </source>
</evidence>